<name>A0A284RGP2_ARMOS</name>
<keyword evidence="2" id="KW-1185">Reference proteome</keyword>
<dbReference type="EMBL" id="FUEG01000008">
    <property type="protein sequence ID" value="SJL07921.1"/>
    <property type="molecule type" value="Genomic_DNA"/>
</dbReference>
<dbReference type="AlphaFoldDB" id="A0A284RGP2"/>
<evidence type="ECO:0000313" key="1">
    <source>
        <dbReference type="EMBL" id="SJL07921.1"/>
    </source>
</evidence>
<reference evidence="2" key="1">
    <citation type="journal article" date="2017" name="Nat. Ecol. Evol.">
        <title>Genome expansion and lineage-specific genetic innovations in the forest pathogenic fungi Armillaria.</title>
        <authorList>
            <person name="Sipos G."/>
            <person name="Prasanna A.N."/>
            <person name="Walter M.C."/>
            <person name="O'Connor E."/>
            <person name="Balint B."/>
            <person name="Krizsan K."/>
            <person name="Kiss B."/>
            <person name="Hess J."/>
            <person name="Varga T."/>
            <person name="Slot J."/>
            <person name="Riley R."/>
            <person name="Boka B."/>
            <person name="Rigling D."/>
            <person name="Barry K."/>
            <person name="Lee J."/>
            <person name="Mihaltcheva S."/>
            <person name="LaButti K."/>
            <person name="Lipzen A."/>
            <person name="Waldron R."/>
            <person name="Moloney N.M."/>
            <person name="Sperisen C."/>
            <person name="Kredics L."/>
            <person name="Vagvoelgyi C."/>
            <person name="Patrignani A."/>
            <person name="Fitzpatrick D."/>
            <person name="Nagy I."/>
            <person name="Doyle S."/>
            <person name="Anderson J.B."/>
            <person name="Grigoriev I.V."/>
            <person name="Gueldener U."/>
            <person name="Muensterkoetter M."/>
            <person name="Nagy L.G."/>
        </authorList>
    </citation>
    <scope>NUCLEOTIDE SEQUENCE [LARGE SCALE GENOMIC DNA]</scope>
    <source>
        <strain evidence="2">C18/9</strain>
    </source>
</reference>
<dbReference type="Proteomes" id="UP000219338">
    <property type="component" value="Unassembled WGS sequence"/>
</dbReference>
<protein>
    <submittedName>
        <fullName evidence="1">Uncharacterized protein</fullName>
    </submittedName>
</protein>
<organism evidence="1 2">
    <name type="scientific">Armillaria ostoyae</name>
    <name type="common">Armillaria root rot fungus</name>
    <dbReference type="NCBI Taxonomy" id="47428"/>
    <lineage>
        <taxon>Eukaryota</taxon>
        <taxon>Fungi</taxon>
        <taxon>Dikarya</taxon>
        <taxon>Basidiomycota</taxon>
        <taxon>Agaricomycotina</taxon>
        <taxon>Agaricomycetes</taxon>
        <taxon>Agaricomycetidae</taxon>
        <taxon>Agaricales</taxon>
        <taxon>Marasmiineae</taxon>
        <taxon>Physalacriaceae</taxon>
        <taxon>Armillaria</taxon>
    </lineage>
</organism>
<evidence type="ECO:0000313" key="2">
    <source>
        <dbReference type="Proteomes" id="UP000219338"/>
    </source>
</evidence>
<proteinExistence type="predicted"/>
<gene>
    <name evidence="1" type="ORF">ARMOST_11278</name>
</gene>
<sequence length="108" mass="12243">MLHTGIFYDQDTRNLPSECRRKTTQDSVWPSQLSQGWAQLYQRQPHSCRNYEPAYSSACPSHAAIPVTGSWIKKSMTRMSNSTVVLADSAIYNIAHDRVSTSRPHFLA</sequence>
<accession>A0A284RGP2</accession>